<comment type="caution">
    <text evidence="7">The sequence shown here is derived from an EMBL/GenBank/DDBJ whole genome shotgun (WGS) entry which is preliminary data.</text>
</comment>
<accession>A0A4S4KGN1</accession>
<dbReference type="Proteomes" id="UP000308199">
    <property type="component" value="Unassembled WGS sequence"/>
</dbReference>
<evidence type="ECO:0000256" key="3">
    <source>
        <dbReference type="ARBA" id="ARBA00022833"/>
    </source>
</evidence>
<dbReference type="GO" id="GO:0043565">
    <property type="term" value="F:sequence-specific DNA binding"/>
    <property type="evidence" value="ECO:0007669"/>
    <property type="project" value="InterPro"/>
</dbReference>
<gene>
    <name evidence="7" type="ORF">EW145_g7680</name>
</gene>
<dbReference type="EMBL" id="SGPK01000831">
    <property type="protein sequence ID" value="THG97010.1"/>
    <property type="molecule type" value="Genomic_DNA"/>
</dbReference>
<evidence type="ECO:0000256" key="5">
    <source>
        <dbReference type="SAM" id="MobiDB-lite"/>
    </source>
</evidence>
<keyword evidence="1" id="KW-0479">Metal-binding</keyword>
<dbReference type="InterPro" id="IPR013088">
    <property type="entry name" value="Znf_NHR/GATA"/>
</dbReference>
<feature type="compositionally biased region" description="Polar residues" evidence="5">
    <location>
        <begin position="330"/>
        <end position="341"/>
    </location>
</feature>
<keyword evidence="8" id="KW-1185">Reference proteome</keyword>
<dbReference type="CDD" id="cd00202">
    <property type="entry name" value="ZnF_GATA"/>
    <property type="match status" value="1"/>
</dbReference>
<dbReference type="GO" id="GO:0006355">
    <property type="term" value="P:regulation of DNA-templated transcription"/>
    <property type="evidence" value="ECO:0007669"/>
    <property type="project" value="InterPro"/>
</dbReference>
<dbReference type="InterPro" id="IPR051140">
    <property type="entry name" value="GATA_TF"/>
</dbReference>
<name>A0A4S4KGN1_9AGAM</name>
<proteinExistence type="predicted"/>
<feature type="region of interest" description="Disordered" evidence="5">
    <location>
        <begin position="314"/>
        <end position="427"/>
    </location>
</feature>
<feature type="domain" description="GATA-type" evidence="6">
    <location>
        <begin position="237"/>
        <end position="272"/>
    </location>
</feature>
<dbReference type="PANTHER" id="PTHR45658:SF122">
    <property type="entry name" value="GATA ZINC FINGER DOMAIN-CONTAINING PROTEIN 6"/>
    <property type="match status" value="1"/>
</dbReference>
<keyword evidence="3" id="KW-0862">Zinc</keyword>
<evidence type="ECO:0000256" key="4">
    <source>
        <dbReference type="PROSITE-ProRule" id="PRU00094"/>
    </source>
</evidence>
<dbReference type="SUPFAM" id="SSF57716">
    <property type="entry name" value="Glucocorticoid receptor-like (DNA-binding domain)"/>
    <property type="match status" value="1"/>
</dbReference>
<dbReference type="PROSITE" id="PS50114">
    <property type="entry name" value="GATA_ZN_FINGER_2"/>
    <property type="match status" value="1"/>
</dbReference>
<keyword evidence="2 4" id="KW-0863">Zinc-finger</keyword>
<feature type="region of interest" description="Disordered" evidence="5">
    <location>
        <begin position="142"/>
        <end position="244"/>
    </location>
</feature>
<evidence type="ECO:0000259" key="6">
    <source>
        <dbReference type="PROSITE" id="PS50114"/>
    </source>
</evidence>
<dbReference type="InterPro" id="IPR000679">
    <property type="entry name" value="Znf_GATA"/>
</dbReference>
<evidence type="ECO:0000256" key="1">
    <source>
        <dbReference type="ARBA" id="ARBA00022723"/>
    </source>
</evidence>
<evidence type="ECO:0000256" key="2">
    <source>
        <dbReference type="ARBA" id="ARBA00022771"/>
    </source>
</evidence>
<sequence>MGTPSGSVLAGGYGGGSAGYAPESSSQYTRVQHPVGQSVSVSPVNDIGVSGAVQGDAGEGSERVEFIPKIQEHCLALYNFASRFANQPPHAHLIQPSQVDLAHMARRAAEVVVLLEGLRRLALAEEAGRAAATTEDVAPVSAYSAGARAPKRPWEDVSADDEPPSPTRSPTGKRFAGVGGGNEVGEGGGGTAPIQGPEKAQTAAEKDMALIRRKRATHAGVLGSGTPKGKYRKRSRATPPGKCHSCNIRETPEWRRGPDGARTLCNACGLHYAKLLKKRDKASSADGGGVPIEIDMETLRASTRAATERELIKAEREHERERETQTAEESQVSVSAENQHSQQQQQALMSPYASTYAPPPDSAAELSPEGLPRTAPLPPPASAPTSGGVVSGWASERGYGAEQQSTRARCPHEGLSKGGESYFTSTR</sequence>
<protein>
    <recommendedName>
        <fullName evidence="6">GATA-type domain-containing protein</fullName>
    </recommendedName>
</protein>
<dbReference type="AlphaFoldDB" id="A0A4S4KGN1"/>
<feature type="compositionally biased region" description="Gly residues" evidence="5">
    <location>
        <begin position="177"/>
        <end position="191"/>
    </location>
</feature>
<dbReference type="PROSITE" id="PS00344">
    <property type="entry name" value="GATA_ZN_FINGER_1"/>
    <property type="match status" value="1"/>
</dbReference>
<evidence type="ECO:0000313" key="7">
    <source>
        <dbReference type="EMBL" id="THG97010.1"/>
    </source>
</evidence>
<feature type="compositionally biased region" description="Basic and acidic residues" evidence="5">
    <location>
        <begin position="314"/>
        <end position="325"/>
    </location>
</feature>
<dbReference type="GO" id="GO:0008270">
    <property type="term" value="F:zinc ion binding"/>
    <property type="evidence" value="ECO:0007669"/>
    <property type="project" value="UniProtKB-KW"/>
</dbReference>
<organism evidence="7 8">
    <name type="scientific">Phellinidium pouzarii</name>
    <dbReference type="NCBI Taxonomy" id="167371"/>
    <lineage>
        <taxon>Eukaryota</taxon>
        <taxon>Fungi</taxon>
        <taxon>Dikarya</taxon>
        <taxon>Basidiomycota</taxon>
        <taxon>Agaricomycotina</taxon>
        <taxon>Agaricomycetes</taxon>
        <taxon>Hymenochaetales</taxon>
        <taxon>Hymenochaetaceae</taxon>
        <taxon>Phellinidium</taxon>
    </lineage>
</organism>
<dbReference type="PANTHER" id="PTHR45658">
    <property type="entry name" value="GATA TRANSCRIPTION FACTOR"/>
    <property type="match status" value="1"/>
</dbReference>
<dbReference type="Gene3D" id="3.30.50.10">
    <property type="entry name" value="Erythroid Transcription Factor GATA-1, subunit A"/>
    <property type="match status" value="1"/>
</dbReference>
<dbReference type="SMART" id="SM00401">
    <property type="entry name" value="ZnF_GATA"/>
    <property type="match status" value="1"/>
</dbReference>
<evidence type="ECO:0000313" key="8">
    <source>
        <dbReference type="Proteomes" id="UP000308199"/>
    </source>
</evidence>
<reference evidence="7 8" key="1">
    <citation type="submission" date="2019-02" db="EMBL/GenBank/DDBJ databases">
        <title>Genome sequencing of the rare red list fungi Phellinidium pouzarii.</title>
        <authorList>
            <person name="Buettner E."/>
            <person name="Kellner H."/>
        </authorList>
    </citation>
    <scope>NUCLEOTIDE SEQUENCE [LARGE SCALE GENOMIC DNA]</scope>
    <source>
        <strain evidence="7 8">DSM 108285</strain>
    </source>
</reference>
<dbReference type="OrthoDB" id="2162994at2759"/>
<dbReference type="Pfam" id="PF00320">
    <property type="entry name" value="GATA"/>
    <property type="match status" value="1"/>
</dbReference>